<keyword evidence="3" id="KW-0804">Transcription</keyword>
<dbReference type="PROSITE" id="PS00622">
    <property type="entry name" value="HTH_LUXR_1"/>
    <property type="match status" value="1"/>
</dbReference>
<keyword evidence="2" id="KW-0238">DNA-binding</keyword>
<name>A0ABW0J781_9BURK</name>
<dbReference type="EMBL" id="JBHSMP010000011">
    <property type="protein sequence ID" value="MFC5428815.1"/>
    <property type="molecule type" value="Genomic_DNA"/>
</dbReference>
<dbReference type="InterPro" id="IPR036693">
    <property type="entry name" value="TF_LuxR_autoind-bd_dom_sf"/>
</dbReference>
<dbReference type="InterPro" id="IPR000792">
    <property type="entry name" value="Tscrpt_reg_LuxR_C"/>
</dbReference>
<dbReference type="SMART" id="SM00421">
    <property type="entry name" value="HTH_LUXR"/>
    <property type="match status" value="1"/>
</dbReference>
<dbReference type="Gene3D" id="1.10.10.10">
    <property type="entry name" value="Winged helix-like DNA-binding domain superfamily/Winged helix DNA-binding domain"/>
    <property type="match status" value="1"/>
</dbReference>
<dbReference type="SUPFAM" id="SSF75516">
    <property type="entry name" value="Pheromone-binding domain of LuxR-like quorum-sensing transcription factors"/>
    <property type="match status" value="1"/>
</dbReference>
<keyword evidence="1" id="KW-0805">Transcription regulation</keyword>
<feature type="domain" description="HTH luxR-type" evidence="4">
    <location>
        <begin position="174"/>
        <end position="239"/>
    </location>
</feature>
<proteinExistence type="predicted"/>
<dbReference type="InterPro" id="IPR016032">
    <property type="entry name" value="Sig_transdc_resp-reg_C-effctor"/>
</dbReference>
<dbReference type="PRINTS" id="PR00038">
    <property type="entry name" value="HTHLUXR"/>
</dbReference>
<evidence type="ECO:0000259" key="4">
    <source>
        <dbReference type="PROSITE" id="PS50043"/>
    </source>
</evidence>
<dbReference type="InterPro" id="IPR036388">
    <property type="entry name" value="WH-like_DNA-bd_sf"/>
</dbReference>
<dbReference type="Pfam" id="PF03472">
    <property type="entry name" value="Autoind_bind"/>
    <property type="match status" value="1"/>
</dbReference>
<gene>
    <name evidence="5" type="ORF">ACFPTO_08370</name>
</gene>
<comment type="caution">
    <text evidence="5">The sequence shown here is derived from an EMBL/GenBank/DDBJ whole genome shotgun (WGS) entry which is preliminary data.</text>
</comment>
<evidence type="ECO:0000256" key="1">
    <source>
        <dbReference type="ARBA" id="ARBA00023015"/>
    </source>
</evidence>
<dbReference type="SUPFAM" id="SSF46894">
    <property type="entry name" value="C-terminal effector domain of the bipartite response regulators"/>
    <property type="match status" value="1"/>
</dbReference>
<reference evidence="6" key="1">
    <citation type="journal article" date="2019" name="Int. J. Syst. Evol. Microbiol.">
        <title>The Global Catalogue of Microorganisms (GCM) 10K type strain sequencing project: providing services to taxonomists for standard genome sequencing and annotation.</title>
        <authorList>
            <consortium name="The Broad Institute Genomics Platform"/>
            <consortium name="The Broad Institute Genome Sequencing Center for Infectious Disease"/>
            <person name="Wu L."/>
            <person name="Ma J."/>
        </authorList>
    </citation>
    <scope>NUCLEOTIDE SEQUENCE [LARGE SCALE GENOMIC DNA]</scope>
    <source>
        <strain evidence="6">CCUG 56042</strain>
    </source>
</reference>
<protein>
    <submittedName>
        <fullName evidence="5">Autoinducer binding domain-containing protein</fullName>
    </submittedName>
</protein>
<dbReference type="RefSeq" id="WP_377710779.1">
    <property type="nucleotide sequence ID" value="NZ_JBHSMP010000011.1"/>
</dbReference>
<dbReference type="InterPro" id="IPR005143">
    <property type="entry name" value="TF_LuxR_autoind-bd_dom"/>
</dbReference>
<accession>A0ABW0J781</accession>
<dbReference type="CDD" id="cd06170">
    <property type="entry name" value="LuxR_C_like"/>
    <property type="match status" value="1"/>
</dbReference>
<evidence type="ECO:0000313" key="5">
    <source>
        <dbReference type="EMBL" id="MFC5428815.1"/>
    </source>
</evidence>
<dbReference type="PANTHER" id="PTHR44688">
    <property type="entry name" value="DNA-BINDING TRANSCRIPTIONAL ACTIVATOR DEVR_DOSR"/>
    <property type="match status" value="1"/>
</dbReference>
<sequence length="242" mass="27191">MLNNNLTRWWEEVSNEFERVMDEPALSLAMAHFAARLDFKFFAFVFRQSLPGTGLQSHLLSNYPNHWIEHYKRSSYSKVDPILRQGARTCGLVVWSDNLFSRASSFWKEAKQAGLSVGVSQSAWSRNGTYTVLSLARSSVPLDSQTAAELEPYVLLLSNIVTLRAQDILGGSLPRVQRTSLTEREIEILRWSANGKTAFEVADILGISESTINFHLHNTRRKLGVSTKLEAAAYAARQGLLD</sequence>
<evidence type="ECO:0000313" key="6">
    <source>
        <dbReference type="Proteomes" id="UP001596103"/>
    </source>
</evidence>
<organism evidence="5 6">
    <name type="scientific">Paraburkholderia denitrificans</name>
    <dbReference type="NCBI Taxonomy" id="694025"/>
    <lineage>
        <taxon>Bacteria</taxon>
        <taxon>Pseudomonadati</taxon>
        <taxon>Pseudomonadota</taxon>
        <taxon>Betaproteobacteria</taxon>
        <taxon>Burkholderiales</taxon>
        <taxon>Burkholderiaceae</taxon>
        <taxon>Paraburkholderia</taxon>
    </lineage>
</organism>
<evidence type="ECO:0000256" key="3">
    <source>
        <dbReference type="ARBA" id="ARBA00023163"/>
    </source>
</evidence>
<dbReference type="Pfam" id="PF00196">
    <property type="entry name" value="GerE"/>
    <property type="match status" value="1"/>
</dbReference>
<dbReference type="Gene3D" id="3.30.450.80">
    <property type="entry name" value="Transcription factor LuxR-like, autoinducer-binding domain"/>
    <property type="match status" value="1"/>
</dbReference>
<keyword evidence="6" id="KW-1185">Reference proteome</keyword>
<dbReference type="PROSITE" id="PS50043">
    <property type="entry name" value="HTH_LUXR_2"/>
    <property type="match status" value="1"/>
</dbReference>
<dbReference type="PANTHER" id="PTHR44688:SF16">
    <property type="entry name" value="DNA-BINDING TRANSCRIPTIONAL ACTIVATOR DEVR_DOSR"/>
    <property type="match status" value="1"/>
</dbReference>
<dbReference type="Proteomes" id="UP001596103">
    <property type="component" value="Unassembled WGS sequence"/>
</dbReference>
<evidence type="ECO:0000256" key="2">
    <source>
        <dbReference type="ARBA" id="ARBA00023125"/>
    </source>
</evidence>